<dbReference type="PANTHER" id="PTHR33065:SF189">
    <property type="entry name" value="DUF6598 DOMAIN-CONTAINING PROTEIN"/>
    <property type="match status" value="1"/>
</dbReference>
<accession>R7WB77</accession>
<dbReference type="InterPro" id="IPR046533">
    <property type="entry name" value="DUF6598"/>
</dbReference>
<organism evidence="2">
    <name type="scientific">Aegilops tauschii</name>
    <name type="common">Tausch's goatgrass</name>
    <name type="synonym">Aegilops squarrosa</name>
    <dbReference type="NCBI Taxonomy" id="37682"/>
    <lineage>
        <taxon>Eukaryota</taxon>
        <taxon>Viridiplantae</taxon>
        <taxon>Streptophyta</taxon>
        <taxon>Embryophyta</taxon>
        <taxon>Tracheophyta</taxon>
        <taxon>Spermatophyta</taxon>
        <taxon>Magnoliopsida</taxon>
        <taxon>Liliopsida</taxon>
        <taxon>Poales</taxon>
        <taxon>Poaceae</taxon>
        <taxon>BOP clade</taxon>
        <taxon>Pooideae</taxon>
        <taxon>Triticodae</taxon>
        <taxon>Triticeae</taxon>
        <taxon>Triticinae</taxon>
        <taxon>Aegilops</taxon>
    </lineage>
</organism>
<dbReference type="Pfam" id="PF20241">
    <property type="entry name" value="DUF6598"/>
    <property type="match status" value="1"/>
</dbReference>
<protein>
    <recommendedName>
        <fullName evidence="1">DUF6598 domain-containing protein</fullName>
    </recommendedName>
</protein>
<proteinExistence type="predicted"/>
<reference evidence="2" key="1">
    <citation type="submission" date="2015-06" db="UniProtKB">
        <authorList>
            <consortium name="EnsemblPlants"/>
        </authorList>
    </citation>
    <scope>IDENTIFICATION</scope>
</reference>
<dbReference type="EnsemblPlants" id="EMT18978">
    <property type="protein sequence ID" value="EMT18978"/>
    <property type="gene ID" value="F775_03907"/>
</dbReference>
<dbReference type="AlphaFoldDB" id="R7WB77"/>
<dbReference type="PANTHER" id="PTHR33065">
    <property type="entry name" value="OS07G0486400 PROTEIN"/>
    <property type="match status" value="1"/>
</dbReference>
<dbReference type="ExpressionAtlas" id="R7WB77">
    <property type="expression patterns" value="baseline"/>
</dbReference>
<evidence type="ECO:0000313" key="2">
    <source>
        <dbReference type="EnsemblPlants" id="EMT18978"/>
    </source>
</evidence>
<evidence type="ECO:0000259" key="1">
    <source>
        <dbReference type="Pfam" id="PF20241"/>
    </source>
</evidence>
<sequence length="526" mass="58956">MSAAKERSGHGPALPGDGHPGHPPASSEVPAYSSRPAAGHPGETRDESRPPSICRAWAEIQSRLDPVHHHWDDDIPAGGGNSDHDPLEADAGGEVPDCPAWKSGEEKATKVAGACDRVYTRRSIEYLNKYEEIWASAVENATFPSRPLSLLRMFPEATGLCAMRGYCHHREFKTHDTSTTRSTIGHREPRLMLQIFSLSLSSFGAYPLSVYGIVAVRDALEPLRNLVFTVPAEMILSRPSQGMYYMIRERALLEVDLRVKEEGDGSSDKRLLSVYAEIDGGYDLDQLLDEEVSSDLGSLVVDYLFLDESVEAVIQVSARIDRLRHVRFTAFTSGFNQEIVLFDDKLSGNGKLFRHVVAVKAKGKLDIYLKLEEPLLWWIFQEGVVGAARSPDDQLLDYAQFDEKRLGHSMCPTKYGAQECARAHIHESTYHLEIYEVHLVIDGNVSSHRMRIAKNLEINPEINASTTTIPLTIQPQDLMDQLAAEEEQRRQAEQESRDKERAEMNERLKLLENQLQGVRSSHIHLL</sequence>
<name>R7WB77_AEGTA</name>
<feature type="domain" description="DUF6598" evidence="1">
    <location>
        <begin position="192"/>
        <end position="372"/>
    </location>
</feature>